<protein>
    <recommendedName>
        <fullName evidence="2">histidine kinase</fullName>
        <ecNumber evidence="2">2.7.13.3</ecNumber>
    </recommendedName>
</protein>
<feature type="transmembrane region" description="Helical" evidence="8">
    <location>
        <begin position="281"/>
        <end position="307"/>
    </location>
</feature>
<dbReference type="InterPro" id="IPR004358">
    <property type="entry name" value="Sig_transdc_His_kin-like_C"/>
</dbReference>
<feature type="region of interest" description="Disordered" evidence="7">
    <location>
        <begin position="95"/>
        <end position="115"/>
    </location>
</feature>
<dbReference type="InterPro" id="IPR011006">
    <property type="entry name" value="CheY-like_superfamily"/>
</dbReference>
<evidence type="ECO:0000256" key="5">
    <source>
        <dbReference type="ARBA" id="ARBA00022777"/>
    </source>
</evidence>
<dbReference type="PRINTS" id="PR00344">
    <property type="entry name" value="BCTRLSENSOR"/>
</dbReference>
<comment type="caution">
    <text evidence="11">The sequence shown here is derived from an EMBL/GenBank/DDBJ whole genome shotgun (WGS) entry which is preliminary data.</text>
</comment>
<dbReference type="InterPro" id="IPR003661">
    <property type="entry name" value="HisK_dim/P_dom"/>
</dbReference>
<dbReference type="Gene3D" id="3.30.565.10">
    <property type="entry name" value="Histidine kinase-like ATPase, C-terminal domain"/>
    <property type="match status" value="1"/>
</dbReference>
<evidence type="ECO:0000313" key="11">
    <source>
        <dbReference type="EMBL" id="KAF4610715.1"/>
    </source>
</evidence>
<dbReference type="InterPro" id="IPR001789">
    <property type="entry name" value="Sig_transdc_resp-reg_receiver"/>
</dbReference>
<proteinExistence type="predicted"/>
<dbReference type="CDD" id="cd00082">
    <property type="entry name" value="HisKA"/>
    <property type="match status" value="1"/>
</dbReference>
<dbReference type="SMART" id="SM00448">
    <property type="entry name" value="REC"/>
    <property type="match status" value="1"/>
</dbReference>
<feature type="compositionally biased region" description="Pro residues" evidence="7">
    <location>
        <begin position="892"/>
        <end position="901"/>
    </location>
</feature>
<keyword evidence="3 6" id="KW-0597">Phosphoprotein</keyword>
<dbReference type="AlphaFoldDB" id="A0A8H4QGI9"/>
<evidence type="ECO:0000313" key="12">
    <source>
        <dbReference type="Proteomes" id="UP000521872"/>
    </source>
</evidence>
<dbReference type="EMBL" id="JAACJL010000058">
    <property type="protein sequence ID" value="KAF4610715.1"/>
    <property type="molecule type" value="Genomic_DNA"/>
</dbReference>
<evidence type="ECO:0000259" key="10">
    <source>
        <dbReference type="PROSITE" id="PS50110"/>
    </source>
</evidence>
<feature type="transmembrane region" description="Helical" evidence="8">
    <location>
        <begin position="255"/>
        <end position="275"/>
    </location>
</feature>
<dbReference type="GO" id="GO:0005886">
    <property type="term" value="C:plasma membrane"/>
    <property type="evidence" value="ECO:0007669"/>
    <property type="project" value="TreeGrafter"/>
</dbReference>
<dbReference type="CDD" id="cd17546">
    <property type="entry name" value="REC_hyHK_CKI1_RcsC-like"/>
    <property type="match status" value="1"/>
</dbReference>
<keyword evidence="4" id="KW-0808">Transferase</keyword>
<evidence type="ECO:0000256" key="6">
    <source>
        <dbReference type="PROSITE-ProRule" id="PRU00169"/>
    </source>
</evidence>
<evidence type="ECO:0000256" key="3">
    <source>
        <dbReference type="ARBA" id="ARBA00022553"/>
    </source>
</evidence>
<feature type="transmembrane region" description="Helical" evidence="8">
    <location>
        <begin position="343"/>
        <end position="362"/>
    </location>
</feature>
<dbReference type="InterPro" id="IPR003594">
    <property type="entry name" value="HATPase_dom"/>
</dbReference>
<feature type="compositionally biased region" description="Polar residues" evidence="7">
    <location>
        <begin position="98"/>
        <end position="114"/>
    </location>
</feature>
<sequence length="1133" mass="125587">MPQWLDRLLNTDISRQWANTPQNTPSFDMPLTEKGTFDSTTPTKAASDDNDQENTLPPPVVQGSSASYQTRRGKKKSARMNGLSVHWARFKKRIGTGTAPSSSSVIGESAAEQSYTRRLEMSENIDYVDEVVVDRNWSEEIKSSITQSEHGASPEKSGTSHPMERGLSDHESVAEDNFWGFSTPLTILRYRAWPLVMEIFSSRFMDDKAEQHYAQESWFLKKSLALWASLWLIANWVLGCIFIPHNPIVTLDKIFYFGIAPCLSLPVVVMVMYDWPRDRPYIYQIFLVVSIWCWSFYQVIFILSCGYYTAHPNCQNRDFLGTFYYTTALQTIALFGLKLNRFPAALGALVFFLFSSSAVIPVRRTWGRTMINFFFFQAFLIYVHYVRESSERRLYTLRDQLKIQFKATQKAQVNERKAADSKRRLTSYVFHDKSDGHRVRVPLNTALLAVQNMEASGTIAKDQEIEFNALCGSLSMMSKVLNDVLDFNRMDSGKFESASRPYGFHQVMRSLFVPLRLATDARGLKFEADLDPNIDKVARKAAYMAMGQNCETIRRHILDNPDVDGVVTGDETRLRQIITNLASNACKFTPAGGQLSIRTKLVIPTIAAGMDPLADLAPLDTSGDDGSAQKPLSDNYLSQHNMEHNKPLEWIVVRIEVADTGYGIKPQDMAQSKLFSAFNQTEQGRQQGGKGTGLGLALVRQIVKLSGGRLGVQSKPGEGSTFWVELPLGVGRRTFITGPPNLPDGSNSEIDTLQHTARQSKIHVPSLRKGALNGAVDAADLKASKKSADSTPSNDVMQGIMEQGGRVELVLRPRGQSDSTKPEASPTSMTYKAPNPPGYERQTNTNSGLTSRQKDECPSISQSNSMDHTSRPPLRPPDVDGSDATIVHTPTSPTPPKPPLSARPTFVQLPSPEAFPIDESHTSSMPLPTGNSNSSSEKSASNLKIFDNSFTRGSPSASLTALNIEPNMPVLVVDDDQLTRTLMKRILTRLGCEVSCAENGEVALEMILGHRIAIGMTPSSDISGHGGPILEQQQQQQEQPMLSEGKYAVVFLDNQMPVMSGLKAVEKLRQLGRSDFVVGVTGNALLSDQEEYLQAGADRVLTKPVLERSLRDILVIADEKRKAKQADDNDNET</sequence>
<feature type="compositionally biased region" description="Polar residues" evidence="7">
    <location>
        <begin position="143"/>
        <end position="160"/>
    </location>
</feature>
<accession>A0A8H4QGI9</accession>
<dbReference type="SMART" id="SM00387">
    <property type="entry name" value="HATPase_c"/>
    <property type="match status" value="1"/>
</dbReference>
<feature type="domain" description="Response regulatory" evidence="10">
    <location>
        <begin position="969"/>
        <end position="1118"/>
    </location>
</feature>
<dbReference type="PANTHER" id="PTHR43047:SF66">
    <property type="entry name" value="HISKA"/>
    <property type="match status" value="1"/>
</dbReference>
<keyword evidence="8" id="KW-0812">Transmembrane</keyword>
<evidence type="ECO:0000256" key="7">
    <source>
        <dbReference type="SAM" id="MobiDB-lite"/>
    </source>
</evidence>
<feature type="compositionally biased region" description="Low complexity" evidence="7">
    <location>
        <begin position="931"/>
        <end position="940"/>
    </location>
</feature>
<feature type="compositionally biased region" description="Polar residues" evidence="7">
    <location>
        <begin position="16"/>
        <end position="26"/>
    </location>
</feature>
<feature type="transmembrane region" description="Helical" evidence="8">
    <location>
        <begin position="319"/>
        <end position="337"/>
    </location>
</feature>
<gene>
    <name evidence="11" type="ORF">D9613_007128</name>
</gene>
<evidence type="ECO:0000256" key="8">
    <source>
        <dbReference type="SAM" id="Phobius"/>
    </source>
</evidence>
<feature type="modified residue" description="4-aspartylphosphate" evidence="6">
    <location>
        <position position="1053"/>
    </location>
</feature>
<dbReference type="GO" id="GO:0009927">
    <property type="term" value="F:histidine phosphotransfer kinase activity"/>
    <property type="evidence" value="ECO:0007669"/>
    <property type="project" value="TreeGrafter"/>
</dbReference>
<dbReference type="PANTHER" id="PTHR43047">
    <property type="entry name" value="TWO-COMPONENT HISTIDINE PROTEIN KINASE"/>
    <property type="match status" value="1"/>
</dbReference>
<keyword evidence="8" id="KW-1133">Transmembrane helix</keyword>
<feature type="transmembrane region" description="Helical" evidence="8">
    <location>
        <begin position="224"/>
        <end position="243"/>
    </location>
</feature>
<organism evidence="11 12">
    <name type="scientific">Agrocybe pediades</name>
    <dbReference type="NCBI Taxonomy" id="84607"/>
    <lineage>
        <taxon>Eukaryota</taxon>
        <taxon>Fungi</taxon>
        <taxon>Dikarya</taxon>
        <taxon>Basidiomycota</taxon>
        <taxon>Agaricomycotina</taxon>
        <taxon>Agaricomycetes</taxon>
        <taxon>Agaricomycetidae</taxon>
        <taxon>Agaricales</taxon>
        <taxon>Agaricineae</taxon>
        <taxon>Strophariaceae</taxon>
        <taxon>Agrocybe</taxon>
    </lineage>
</organism>
<keyword evidence="5" id="KW-0418">Kinase</keyword>
<dbReference type="PROSITE" id="PS50110">
    <property type="entry name" value="RESPONSE_REGULATORY"/>
    <property type="match status" value="1"/>
</dbReference>
<dbReference type="EC" id="2.7.13.3" evidence="2"/>
<feature type="region of interest" description="Disordered" evidence="7">
    <location>
        <begin position="143"/>
        <end position="167"/>
    </location>
</feature>
<feature type="domain" description="Histidine kinase" evidence="9">
    <location>
        <begin position="434"/>
        <end position="730"/>
    </location>
</feature>
<dbReference type="Gene3D" id="3.40.50.2300">
    <property type="match status" value="1"/>
</dbReference>
<evidence type="ECO:0000256" key="1">
    <source>
        <dbReference type="ARBA" id="ARBA00000085"/>
    </source>
</evidence>
<name>A0A8H4QGI9_9AGAR</name>
<comment type="catalytic activity">
    <reaction evidence="1">
        <text>ATP + protein L-histidine = ADP + protein N-phospho-L-histidine.</text>
        <dbReference type="EC" id="2.7.13.3"/>
    </reaction>
</comment>
<dbReference type="GO" id="GO:0000155">
    <property type="term" value="F:phosphorelay sensor kinase activity"/>
    <property type="evidence" value="ECO:0007669"/>
    <property type="project" value="InterPro"/>
</dbReference>
<dbReference type="SUPFAM" id="SSF52172">
    <property type="entry name" value="CheY-like"/>
    <property type="match status" value="1"/>
</dbReference>
<evidence type="ECO:0000256" key="4">
    <source>
        <dbReference type="ARBA" id="ARBA00022679"/>
    </source>
</evidence>
<reference evidence="11 12" key="1">
    <citation type="submission" date="2019-12" db="EMBL/GenBank/DDBJ databases">
        <authorList>
            <person name="Floudas D."/>
            <person name="Bentzer J."/>
            <person name="Ahren D."/>
            <person name="Johansson T."/>
            <person name="Persson P."/>
            <person name="Tunlid A."/>
        </authorList>
    </citation>
    <scope>NUCLEOTIDE SEQUENCE [LARGE SCALE GENOMIC DNA]</scope>
    <source>
        <strain evidence="11 12">CBS 102.39</strain>
    </source>
</reference>
<feature type="transmembrane region" description="Helical" evidence="8">
    <location>
        <begin position="369"/>
        <end position="386"/>
    </location>
</feature>
<feature type="region of interest" description="Disordered" evidence="7">
    <location>
        <begin position="16"/>
        <end position="80"/>
    </location>
</feature>
<evidence type="ECO:0000259" key="9">
    <source>
        <dbReference type="PROSITE" id="PS50109"/>
    </source>
</evidence>
<dbReference type="Pfam" id="PF00072">
    <property type="entry name" value="Response_reg"/>
    <property type="match status" value="1"/>
</dbReference>
<keyword evidence="8" id="KW-0472">Membrane</keyword>
<feature type="compositionally biased region" description="Polar residues" evidence="7">
    <location>
        <begin position="841"/>
        <end position="851"/>
    </location>
</feature>
<feature type="region of interest" description="Disordered" evidence="7">
    <location>
        <begin position="811"/>
        <end position="940"/>
    </location>
</feature>
<dbReference type="Pfam" id="PF02518">
    <property type="entry name" value="HATPase_c"/>
    <property type="match status" value="1"/>
</dbReference>
<evidence type="ECO:0000256" key="2">
    <source>
        <dbReference type="ARBA" id="ARBA00012438"/>
    </source>
</evidence>
<keyword evidence="12" id="KW-1185">Reference proteome</keyword>
<dbReference type="InterPro" id="IPR036890">
    <property type="entry name" value="HATPase_C_sf"/>
</dbReference>
<dbReference type="InterPro" id="IPR005467">
    <property type="entry name" value="His_kinase_dom"/>
</dbReference>
<dbReference type="PROSITE" id="PS50109">
    <property type="entry name" value="HIS_KIN"/>
    <property type="match status" value="1"/>
</dbReference>
<dbReference type="Proteomes" id="UP000521872">
    <property type="component" value="Unassembled WGS sequence"/>
</dbReference>
<dbReference type="SUPFAM" id="SSF55874">
    <property type="entry name" value="ATPase domain of HSP90 chaperone/DNA topoisomerase II/histidine kinase"/>
    <property type="match status" value="1"/>
</dbReference>